<sequence>MYRHSAKPQPRRPHSSKLDDLSRLVRRAQYVAQVVQSKTGELSRLQLGNELLLRLSWTMLDSYTGLAELTKADGAMIKRDFVELYGRTMENADLIFEHVETLNQSKGIGFGQHLSGDSGDAILSFVQKIREEHDWVADRLSQLSSTEFENLLPPSEASTKQPSSLREISSSGGDVDDLQRTDVLFTLICAIFAPVGCFQSEDDKRLDLSCTILHRLIRENKSSSKADKFCLSLMDAWSDLYGWGALKHFEGLILDILQSGTRIIERLEAKQLFSQTHNRAYYFSHHQKDDVEEEFYSNAARRIFQLLDDDELGGLPVGALRLAQAILSKVEDKDTRHYEAFISINWFFYRFLYRAITFPEQLGILNDCHISDLKRQRILYALRQKVYDYCVPSGQKLSPSRKRSTIEEEIENHVVSIYAKFRGNNGLQGREGFRLLNAGGYLFRDFELQDSETGRITPSFQLCPTTVHRMFTIFYMSPPLDNKASARKLSRQHSSSSAGSQETLNIKAVKSPTAVFSIGSLQCEDRLEDRPKLRRMSLSSPKLHVGFSGVPRIAGKDEIENFTTMYEALKELESMSQNTSALLEPWQTVFVLKDHLNFELEEVHEFTETQDADPIRSAVVYLVKQFQLPFVKKTDEAANPLFRGSTHSTAGFFESITAETPHESTLLQTILRAGQICFSRRDYVSADNYYKAYNLLLKKARSHEAIEDFSPLLHGICNEQEEIVEILERAAQQKDVVLAHALNQKGALMQIVDEQILQLGKLRLRMWYLCEIRKSKAWERAWEVVKCLNRMKPGLQQSSAPSKKPDGKESPNQYSLPSSSTDLVRTTSKDRRFGRMPRNPAQVQDFSGSSIVDQKVFDALVGSSDPVCQNKLGSEQTRQTTDWMRETEIQNFCPAEERLQRLCYEIDDLTRYFMQIDFGRLGTLDIEEAVVSKVWKSDLYSYERRVFKINGWNRDKHSGELNRSQAEDSSFTGLLRRGSAGDLLNLARSGGRARGNSVGSIDNPRSRLANRNTSAIASMAEVYAELKIQSSPVRSIDTSRRPVWASTDPFNSEDPKQYDEQAIKDFLLRTQLGLTGLILSDFSNVLFWRGSETDEWYNDDITEAALARVGHKDTLSQLQPDTDDRLVATSSLMYVPIKEIAKPRSKHSRNKSSSMSQFFGGSLYLSGDLKAALVPPSIDIGGARDKSPVTMERIASAGSYLEIPFMTDASAVPSTPLRSVNYYASQPQQFPLQKAYKEILQRFSVQVSPYEKLRALYEFQILVVANLTLPNESTEHSLHRLAPTMPVTPVLQQLKGSQTTSPSMSRMHLQRDSLDLAKLRVEELSIRSVPTTPNRSSLYTTNSNDSDSSAPGVDTIVDEIQRLLAIPDLRPKTLFRDLQYIATFIPATILNMTDEGKVFWDFSLAALALKREALEVLVSHAAHSLELLRAPMPPPAKTNSHWNNSTHSLADVITIFTYAAKEKDPIGMRELGFLMLEKPQACPLIVPPFSDPAEVFDRRRMVALQNNMSSEAVTKYLAARAWLEGAASGGDVPALSWLREKRYK</sequence>
<accession>R4XGM0</accession>
<evidence type="ECO:0000313" key="2">
    <source>
        <dbReference type="EMBL" id="CCG84941.1"/>
    </source>
</evidence>
<name>R4XGM0_TAPDE</name>
<feature type="region of interest" description="Disordered" evidence="1">
    <location>
        <begin position="794"/>
        <end position="840"/>
    </location>
</feature>
<evidence type="ECO:0000256" key="1">
    <source>
        <dbReference type="SAM" id="MobiDB-lite"/>
    </source>
</evidence>
<feature type="compositionally biased region" description="Polar residues" evidence="1">
    <location>
        <begin position="1332"/>
        <end position="1349"/>
    </location>
</feature>
<feature type="compositionally biased region" description="Polar residues" evidence="1">
    <location>
        <begin position="156"/>
        <end position="172"/>
    </location>
</feature>
<feature type="region of interest" description="Disordered" evidence="1">
    <location>
        <begin position="151"/>
        <end position="173"/>
    </location>
</feature>
<proteinExistence type="predicted"/>
<dbReference type="STRING" id="1097556.R4XGM0"/>
<dbReference type="Proteomes" id="UP000013776">
    <property type="component" value="Unassembled WGS sequence"/>
</dbReference>
<dbReference type="eggNOG" id="ENOG502QVDP">
    <property type="taxonomic scope" value="Eukaryota"/>
</dbReference>
<dbReference type="PANTHER" id="PTHR42064">
    <property type="entry name" value="YALI0F28677P"/>
    <property type="match status" value="1"/>
</dbReference>
<dbReference type="OrthoDB" id="3548913at2759"/>
<reference evidence="2 3" key="1">
    <citation type="journal article" date="2013" name="MBio">
        <title>Genome sequencing of the plant pathogen Taphrina deformans, the causal agent of peach leaf curl.</title>
        <authorList>
            <person name="Cisse O.H."/>
            <person name="Almeida J.M.G.C.F."/>
            <person name="Fonseca A."/>
            <person name="Kumar A.A."/>
            <person name="Salojaervi J."/>
            <person name="Overmyer K."/>
            <person name="Hauser P.M."/>
            <person name="Pagni M."/>
        </authorList>
    </citation>
    <scope>NUCLEOTIDE SEQUENCE [LARGE SCALE GENOMIC DNA]</scope>
    <source>
        <strain evidence="3">PYCC 5710 / ATCC 11124 / CBS 356.35 / IMI 108563 / JCM 9778 / NBRC 8474</strain>
    </source>
</reference>
<gene>
    <name evidence="2" type="ORF">TAPDE_005504</name>
</gene>
<protein>
    <submittedName>
        <fullName evidence="2">Uncharacterized protein</fullName>
    </submittedName>
</protein>
<feature type="compositionally biased region" description="Polar residues" evidence="1">
    <location>
        <begin position="810"/>
        <end position="826"/>
    </location>
</feature>
<comment type="caution">
    <text evidence="2">The sequence shown here is derived from an EMBL/GenBank/DDBJ whole genome shotgun (WGS) entry which is preliminary data.</text>
</comment>
<keyword evidence="3" id="KW-1185">Reference proteome</keyword>
<feature type="region of interest" description="Disordered" evidence="1">
    <location>
        <begin position="1332"/>
        <end position="1352"/>
    </location>
</feature>
<dbReference type="EMBL" id="CAHR02000352">
    <property type="protein sequence ID" value="CCG84941.1"/>
    <property type="molecule type" value="Genomic_DNA"/>
</dbReference>
<evidence type="ECO:0000313" key="3">
    <source>
        <dbReference type="Proteomes" id="UP000013776"/>
    </source>
</evidence>
<organism evidence="2 3">
    <name type="scientific">Taphrina deformans (strain PYCC 5710 / ATCC 11124 / CBS 356.35 / IMI 108563 / JCM 9778 / NBRC 8474)</name>
    <name type="common">Peach leaf curl fungus</name>
    <name type="synonym">Lalaria deformans</name>
    <dbReference type="NCBI Taxonomy" id="1097556"/>
    <lineage>
        <taxon>Eukaryota</taxon>
        <taxon>Fungi</taxon>
        <taxon>Dikarya</taxon>
        <taxon>Ascomycota</taxon>
        <taxon>Taphrinomycotina</taxon>
        <taxon>Taphrinomycetes</taxon>
        <taxon>Taphrinales</taxon>
        <taxon>Taphrinaceae</taxon>
        <taxon>Taphrina</taxon>
    </lineage>
</organism>
<dbReference type="PANTHER" id="PTHR42064:SF1">
    <property type="entry name" value="YALI0F28677P"/>
    <property type="match status" value="1"/>
</dbReference>